<dbReference type="InterPro" id="IPR011206">
    <property type="entry name" value="Citrate_lyase_beta/mcl1/mcl2"/>
</dbReference>
<gene>
    <name evidence="5" type="ORF">QWT69_16285</name>
</gene>
<feature type="domain" description="HpcH/HpaI aldolase/citrate lyase" evidence="4">
    <location>
        <begin position="7"/>
        <end position="225"/>
    </location>
</feature>
<sequence>MEQRLYRSRLVLPVNEPKFIEKAHTRNADLYVLDLEDSIPSSNKATARDLVKKSVDMLKTKELVVYVRVNNDQNLEEDLLAVSKSTANGIVLPKVESAEELLKVLSFLQKHMDPEQYATFNISILIESIKGYTNLEEILSCSSKIDTASYGMEDLTSEFNFIYSPETEKYLDYLRIKLIMLSKLNGIKPMGLVGSITNFKDLVAFRKSAEKAYEIGYEGSSCIHPAQVAILNESFAPSKESLIRMQELVAVFEEAIQNGRASTTFEGKMIDYPHYEASKKTLIQYGFSEGSK</sequence>
<evidence type="ECO:0000313" key="5">
    <source>
        <dbReference type="EMBL" id="WOV87386.1"/>
    </source>
</evidence>
<dbReference type="Gene3D" id="3.20.20.60">
    <property type="entry name" value="Phosphoenolpyruvate-binding domains"/>
    <property type="match status" value="1"/>
</dbReference>
<comment type="cofactor">
    <cofactor evidence="1">
        <name>Mg(2+)</name>
        <dbReference type="ChEBI" id="CHEBI:18420"/>
    </cofactor>
</comment>
<dbReference type="SUPFAM" id="SSF51621">
    <property type="entry name" value="Phosphoenolpyruvate/pyruvate domain"/>
    <property type="match status" value="1"/>
</dbReference>
<name>A0ABZ0L752_9BACL</name>
<keyword evidence="5" id="KW-0456">Lyase</keyword>
<dbReference type="PANTHER" id="PTHR32308">
    <property type="entry name" value="LYASE BETA SUBUNIT, PUTATIVE (AFU_ORTHOLOGUE AFUA_4G13030)-RELATED"/>
    <property type="match status" value="1"/>
</dbReference>
<protein>
    <submittedName>
        <fullName evidence="5">CoA ester lyase</fullName>
    </submittedName>
</protein>
<dbReference type="RefSeq" id="WP_317967455.1">
    <property type="nucleotide sequence ID" value="NZ_CP129118.1"/>
</dbReference>
<organism evidence="5 6">
    <name type="scientific">Sporosarcina oncorhynchi</name>
    <dbReference type="NCBI Taxonomy" id="3056444"/>
    <lineage>
        <taxon>Bacteria</taxon>
        <taxon>Bacillati</taxon>
        <taxon>Bacillota</taxon>
        <taxon>Bacilli</taxon>
        <taxon>Bacillales</taxon>
        <taxon>Caryophanaceae</taxon>
        <taxon>Sporosarcina</taxon>
    </lineage>
</organism>
<dbReference type="PANTHER" id="PTHR32308:SF0">
    <property type="entry name" value="HPCH_HPAI ALDOLASE_CITRATE LYASE DOMAIN-CONTAINING PROTEIN"/>
    <property type="match status" value="1"/>
</dbReference>
<dbReference type="Pfam" id="PF03328">
    <property type="entry name" value="HpcH_HpaI"/>
    <property type="match status" value="1"/>
</dbReference>
<dbReference type="Proteomes" id="UP001303902">
    <property type="component" value="Chromosome"/>
</dbReference>
<evidence type="ECO:0000259" key="4">
    <source>
        <dbReference type="Pfam" id="PF03328"/>
    </source>
</evidence>
<dbReference type="EMBL" id="CP129118">
    <property type="protein sequence ID" value="WOV87386.1"/>
    <property type="molecule type" value="Genomic_DNA"/>
</dbReference>
<dbReference type="InterPro" id="IPR040442">
    <property type="entry name" value="Pyrv_kinase-like_dom_sf"/>
</dbReference>
<evidence type="ECO:0000313" key="6">
    <source>
        <dbReference type="Proteomes" id="UP001303902"/>
    </source>
</evidence>
<proteinExistence type="predicted"/>
<dbReference type="GO" id="GO:0016829">
    <property type="term" value="F:lyase activity"/>
    <property type="evidence" value="ECO:0007669"/>
    <property type="project" value="UniProtKB-KW"/>
</dbReference>
<accession>A0ABZ0L752</accession>
<keyword evidence="6" id="KW-1185">Reference proteome</keyword>
<evidence type="ECO:0000256" key="2">
    <source>
        <dbReference type="ARBA" id="ARBA00022723"/>
    </source>
</evidence>
<dbReference type="InterPro" id="IPR015813">
    <property type="entry name" value="Pyrv/PenolPyrv_kinase-like_dom"/>
</dbReference>
<dbReference type="PIRSF" id="PIRSF015582">
    <property type="entry name" value="Cit_lyase_B"/>
    <property type="match status" value="1"/>
</dbReference>
<keyword evidence="2" id="KW-0479">Metal-binding</keyword>
<dbReference type="InterPro" id="IPR005000">
    <property type="entry name" value="Aldolase/citrate-lyase_domain"/>
</dbReference>
<reference evidence="5 6" key="1">
    <citation type="submission" date="2023-06" db="EMBL/GenBank/DDBJ databases">
        <title>Sporosarcina sp. nov., isolated from Korean tranditional fermented seafood 'Jeotgal'.</title>
        <authorList>
            <person name="Yang A.I."/>
            <person name="Shin N.-R."/>
        </authorList>
    </citation>
    <scope>NUCLEOTIDE SEQUENCE [LARGE SCALE GENOMIC DNA]</scope>
    <source>
        <strain evidence="5 6">T2O-4</strain>
    </source>
</reference>
<evidence type="ECO:0000256" key="1">
    <source>
        <dbReference type="ARBA" id="ARBA00001946"/>
    </source>
</evidence>
<keyword evidence="3" id="KW-0460">Magnesium</keyword>
<evidence type="ECO:0000256" key="3">
    <source>
        <dbReference type="ARBA" id="ARBA00022842"/>
    </source>
</evidence>